<dbReference type="InterPro" id="IPR007400">
    <property type="entry name" value="PrpF-like"/>
</dbReference>
<organism evidence="3 4">
    <name type="scientific">Variovorax boronicumulans</name>
    <dbReference type="NCBI Taxonomy" id="436515"/>
    <lineage>
        <taxon>Bacteria</taxon>
        <taxon>Pseudomonadati</taxon>
        <taxon>Pseudomonadota</taxon>
        <taxon>Betaproteobacteria</taxon>
        <taxon>Burkholderiales</taxon>
        <taxon>Comamonadaceae</taxon>
        <taxon>Variovorax</taxon>
    </lineage>
</organism>
<dbReference type="GO" id="GO:0016853">
    <property type="term" value="F:isomerase activity"/>
    <property type="evidence" value="ECO:0007669"/>
    <property type="project" value="UniProtKB-KW"/>
</dbReference>
<sequence>MMIFKGVSCSGGDGHDSRKFGDPGPPGHWICAAHSLAHLKSGKRVVLLKREQPNCKDERRAHTHTERMKEQISVPVTLMRGGTSKAVFLAQRDVPSDPQALQRFLLALFGSPDVRQIDGLGGADILTSKCAIIGPASRPDADIDYTFVQIGIDQPSVSFEIVCGNISSATGVYALQERLIPVQEPATTVRVHNTNTGKILRMVVQCAHGEPRVEGDTEVDGVPAKGAEIALDYSGTSGATTGRLLPTGQARDSVYVSKLGREIPVSIVDVGTACVFIRAADLGVTGMELPGQLGSDIYEMAEEVRRWAAHRCNLPASGTLTPYQILIGQAQDYRTIGGDRIVESTEIDFVARMVLNGGAMHKAFPGGGSVCLSVAAQIAGTIPAEARGSHAGPTRIRIGHPSGVIGIFANVARAADDEWAVREVHFTRTARRLFDGTAYVRRALLEVA</sequence>
<keyword evidence="2" id="KW-0413">Isomerase</keyword>
<comment type="caution">
    <text evidence="3">The sequence shown here is derived from an EMBL/GenBank/DDBJ whole genome shotgun (WGS) entry which is preliminary data.</text>
</comment>
<protein>
    <submittedName>
        <fullName evidence="3">2-methylaconitate cis-trans-isomerase PrpF</fullName>
    </submittedName>
</protein>
<comment type="similarity">
    <text evidence="1">Belongs to the PrpF family.</text>
</comment>
<dbReference type="AlphaFoldDB" id="A0AAW8D4J6"/>
<accession>A0AAW8D4J6</accession>
<dbReference type="EMBL" id="JAUSRD010000010">
    <property type="protein sequence ID" value="MDP9894841.1"/>
    <property type="molecule type" value="Genomic_DNA"/>
</dbReference>
<proteinExistence type="inferred from homology"/>
<evidence type="ECO:0000313" key="3">
    <source>
        <dbReference type="EMBL" id="MDP9894841.1"/>
    </source>
</evidence>
<reference evidence="3" key="1">
    <citation type="submission" date="2023-07" db="EMBL/GenBank/DDBJ databases">
        <title>Sorghum-associated microbial communities from plants grown in Nebraska, USA.</title>
        <authorList>
            <person name="Schachtman D."/>
        </authorList>
    </citation>
    <scope>NUCLEOTIDE SEQUENCE</scope>
    <source>
        <strain evidence="3">DS3754</strain>
    </source>
</reference>
<dbReference type="PANTHER" id="PTHR43709">
    <property type="entry name" value="ACONITATE ISOMERASE-RELATED"/>
    <property type="match status" value="1"/>
</dbReference>
<dbReference type="Pfam" id="PF04303">
    <property type="entry name" value="PrpF"/>
    <property type="match status" value="1"/>
</dbReference>
<evidence type="ECO:0000313" key="4">
    <source>
        <dbReference type="Proteomes" id="UP001242045"/>
    </source>
</evidence>
<name>A0AAW8D4J6_9BURK</name>
<dbReference type="Proteomes" id="UP001242045">
    <property type="component" value="Unassembled WGS sequence"/>
</dbReference>
<evidence type="ECO:0000256" key="2">
    <source>
        <dbReference type="ARBA" id="ARBA00023235"/>
    </source>
</evidence>
<dbReference type="SUPFAM" id="SSF54506">
    <property type="entry name" value="Diaminopimelate epimerase-like"/>
    <property type="match status" value="2"/>
</dbReference>
<dbReference type="PANTHER" id="PTHR43709:SF2">
    <property type="entry name" value="DUF453 DOMAIN PROTEIN (AFU_ORTHOLOGUE AFUA_6G00360)"/>
    <property type="match status" value="1"/>
</dbReference>
<evidence type="ECO:0000256" key="1">
    <source>
        <dbReference type="ARBA" id="ARBA00007673"/>
    </source>
</evidence>
<dbReference type="Gene3D" id="3.10.310.10">
    <property type="entry name" value="Diaminopimelate Epimerase, Chain A, domain 1"/>
    <property type="match status" value="2"/>
</dbReference>
<gene>
    <name evidence="3" type="ORF">J2W31_003966</name>
</gene>